<protein>
    <submittedName>
        <fullName evidence="1">Uncharacterized protein</fullName>
    </submittedName>
</protein>
<dbReference type="EMBL" id="CM056809">
    <property type="protein sequence ID" value="KAJ8647980.1"/>
    <property type="molecule type" value="Genomic_DNA"/>
</dbReference>
<sequence>MAGHYKFAMDGKDIVRFLTLTIGSFTQDRLIDKEQRIQQKEQCAERLAAEDGSCDRNMEVRYSDQAVLANLDWGIDALEEAISTSNMETKLARLDYAEKMLQVCAMLDSHHKTAGVPNFYLSAWAHLNLAFLWKLRNKVHNSVLHVLEMFIIDPFFSRIDFAPELWEALFLPHMSSIVGWYSEERHKIVIEVIPDSADLSFTADFDQFFNESLIFSMRPDQAERLQKLEKLYGESLDENTRLYAKYYKDYMNFDSTVSKKGMPMMPIAEPPMTPLHEVGRSVPDYVKFGPILPKSAGFNPVLKDKEVEIENCRSSIASNSMHKMEKSSKPVANIMLEEVLLEENEDDFDYDHGNVDMDSDVTNKKLLALNSMKPIEGAGSDSKVQPHRKACSFSPKALSPLDSPHAFSPKVLSPKPDITSKKEPEQILRLLSRCLANPTMPISLPNSLPVSPRLSNDCSISSADSDGEVLEVQKNSRKNFSSTWSTSLGGPKNQVSVKAKTKSWLDICSFHSESEEEVSQSSVSVPSSEKLTTRTRPPKDFVCPITGQLFSDPVTLETGQTYERRAIQEWLKRGNTTCPITRQPLSATTLPKTNYVLKRLITSWKEQYPDLAKEFTYAETPRTPLSPTPSREISLESALSKTYTLPLSHTTNNASKGNKTGRRFMRAAVSTSPTSVISQAAVETIINGLKPYTSCLCTSEDLKECEEAVLKVAMIWKESKADPAIHAYLAKPTILNGLAEILTASLDREVLRMSIYILSELIFTDESVGETLTSVDSDFDCLAALLKNGLVEAAVLIHQLKPAFSQLLAHDLVPSLVQVIMSKTEELDDFQLVIEPKDAAIAMLDQILLGGDENSKSNNALNVITENGLPALIKCLDRVEGRTSVVSILLSCMHADRSCRNLIANRADLTPVLELFHAGNDNERGICIDFISELVRLNRRTFCNQILQIVKDYGAFSTMHTFLVYLQMAPMEQQPAVASLLLQLDLLAEPRKMSIYREEAIEALIEALRRKDFPFCQIRALEAFASLSGRLTTSGKSLTEAWLLRTAGLHQPYNNLMKAEKMQKEDDELTETMEEGNIASAWEKRVAFVLCNHENGSIFRALEECLKSNSLELAKSCLVVATWLVHMLSDLPETGVRKIAHQCLLDQFINVLQSSKNLEEKVLAALSLKSFINDPDALKDLGMYAKSICKPLRKLKKSSAVVTDTLKALMNLPSVNATELWSCTEVVEVDSSANGEVLSLAHLKGRLFSSHSDGHIKVWDSGKRVLRLIQEIREHTKAVTCIFIPSSGDKMYTGSLDKTIRVWAIEPDKIRCVEVYDMKEAIHCFTSNGTLECFASQGSGAKICNWGGVSKHININKNVKCLAMSEECLYCGCTGYSIQEVDLSKGTSSIFFSGARKLLGKQTIHTLSIRDGQLFAGGSSVDGVAGKVFSLSTRAAVASLTTGFDIHCIAVNNDFVFTGTKCGIIEVWLRERFTRVAMLKVHGGGNTKVTSLASDSDGEMLFAGTSDGKIQAWALD</sequence>
<evidence type="ECO:0000313" key="1">
    <source>
        <dbReference type="EMBL" id="KAJ8647980.1"/>
    </source>
</evidence>
<gene>
    <name evidence="1" type="ORF">MRB53_001003</name>
</gene>
<comment type="caution">
    <text evidence="1">The sequence shown here is derived from an EMBL/GenBank/DDBJ whole genome shotgun (WGS) entry which is preliminary data.</text>
</comment>
<name>A0ACC2MQH7_PERAE</name>
<keyword evidence="2" id="KW-1185">Reference proteome</keyword>
<accession>A0ACC2MQH7</accession>
<proteinExistence type="predicted"/>
<reference evidence="1 2" key="1">
    <citation type="journal article" date="2022" name="Hortic Res">
        <title>A haplotype resolved chromosomal level avocado genome allows analysis of novel avocado genes.</title>
        <authorList>
            <person name="Nath O."/>
            <person name="Fletcher S.J."/>
            <person name="Hayward A."/>
            <person name="Shaw L.M."/>
            <person name="Masouleh A.K."/>
            <person name="Furtado A."/>
            <person name="Henry R.J."/>
            <person name="Mitter N."/>
        </authorList>
    </citation>
    <scope>NUCLEOTIDE SEQUENCE [LARGE SCALE GENOMIC DNA]</scope>
    <source>
        <strain evidence="2">cv. Hass</strain>
    </source>
</reference>
<dbReference type="Proteomes" id="UP001234297">
    <property type="component" value="Chromosome 1"/>
</dbReference>
<evidence type="ECO:0000313" key="2">
    <source>
        <dbReference type="Proteomes" id="UP001234297"/>
    </source>
</evidence>
<organism evidence="1 2">
    <name type="scientific">Persea americana</name>
    <name type="common">Avocado</name>
    <dbReference type="NCBI Taxonomy" id="3435"/>
    <lineage>
        <taxon>Eukaryota</taxon>
        <taxon>Viridiplantae</taxon>
        <taxon>Streptophyta</taxon>
        <taxon>Embryophyta</taxon>
        <taxon>Tracheophyta</taxon>
        <taxon>Spermatophyta</taxon>
        <taxon>Magnoliopsida</taxon>
        <taxon>Magnoliidae</taxon>
        <taxon>Laurales</taxon>
        <taxon>Lauraceae</taxon>
        <taxon>Persea</taxon>
    </lineage>
</organism>